<dbReference type="AlphaFoldDB" id="A0A286HLE9"/>
<dbReference type="Proteomes" id="UP000219465">
    <property type="component" value="Unassembled WGS sequence"/>
</dbReference>
<feature type="transmembrane region" description="Helical" evidence="2">
    <location>
        <begin position="7"/>
        <end position="29"/>
    </location>
</feature>
<dbReference type="EMBL" id="OCPC01000001">
    <property type="protein sequence ID" value="SOE08592.1"/>
    <property type="molecule type" value="Genomic_DNA"/>
</dbReference>
<evidence type="ECO:0000256" key="1">
    <source>
        <dbReference type="SAM" id="Coils"/>
    </source>
</evidence>
<feature type="domain" description="Mce/MlaD" evidence="3">
    <location>
        <begin position="47"/>
        <end position="116"/>
    </location>
</feature>
<sequence length="456" mass="48657">METRANYAIVGFFTLVVMFSAFGFVYWMAQYGNSGETAPLIVRIPGSANGLSNGSPVRFNGIPYGVIRRISIDPDSPDFVIAETTVQADAPIYTDTRAALEIQGLTGSAYIELQGGSPSNPNVLTRARELNEVAVIEADPSGVTNLLATADDILTRANRVIGEVEGFVRDARSPLTETLKNTEVFTAALRDNADGIDGFLKSVGNLAETVKSLSGRIDTALASAENLLNSVDPEKIDRILANVDKVTADVASASGEISKTLESFGAAAESLQTFAADAGASLDKVDKVIASIDPEKVGQTMDNISLASADARKALNDARGVVETFSARKDDYDEIITNARELTEKLNAASGRVDGVLAKIDGFLGEGDASNLIADAEATLKSFRDVANSLNARVGPIADNLERFSGSGLREVEALVNDARRSIQRIEESITSIERDPQRLIFGGETVKQYDGRNRR</sequence>
<dbReference type="OrthoDB" id="9808689at2"/>
<feature type="coiled-coil region" evidence="1">
    <location>
        <begin position="373"/>
        <end position="436"/>
    </location>
</feature>
<accession>A0A286HLE9</accession>
<keyword evidence="2" id="KW-0472">Membrane</keyword>
<reference evidence="5" key="1">
    <citation type="submission" date="2017-08" db="EMBL/GenBank/DDBJ databases">
        <authorList>
            <person name="Varghese N."/>
            <person name="Submissions S."/>
        </authorList>
    </citation>
    <scope>NUCLEOTIDE SEQUENCE [LARGE SCALE GENOMIC DNA]</scope>
    <source>
        <strain evidence="5">KCTC 23107</strain>
    </source>
</reference>
<keyword evidence="5" id="KW-1185">Reference proteome</keyword>
<dbReference type="PANTHER" id="PTHR36698:SF2">
    <property type="entry name" value="MCE_MLAD DOMAIN-CONTAINING PROTEIN"/>
    <property type="match status" value="1"/>
</dbReference>
<keyword evidence="1" id="KW-0175">Coiled coil</keyword>
<evidence type="ECO:0000256" key="2">
    <source>
        <dbReference type="SAM" id="Phobius"/>
    </source>
</evidence>
<gene>
    <name evidence="4" type="ORF">SAMN05877838_0316</name>
</gene>
<dbReference type="InterPro" id="IPR003399">
    <property type="entry name" value="Mce/MlaD"/>
</dbReference>
<evidence type="ECO:0000259" key="3">
    <source>
        <dbReference type="Pfam" id="PF02470"/>
    </source>
</evidence>
<dbReference type="Gene3D" id="1.20.58.60">
    <property type="match status" value="1"/>
</dbReference>
<dbReference type="RefSeq" id="WP_097104376.1">
    <property type="nucleotide sequence ID" value="NZ_OCPC01000001.1"/>
</dbReference>
<keyword evidence="2" id="KW-0812">Transmembrane</keyword>
<organism evidence="4 5">
    <name type="scientific">Hoeflea halophila</name>
    <dbReference type="NCBI Taxonomy" id="714899"/>
    <lineage>
        <taxon>Bacteria</taxon>
        <taxon>Pseudomonadati</taxon>
        <taxon>Pseudomonadota</taxon>
        <taxon>Alphaproteobacteria</taxon>
        <taxon>Hyphomicrobiales</taxon>
        <taxon>Rhizobiaceae</taxon>
        <taxon>Hoeflea</taxon>
    </lineage>
</organism>
<name>A0A286HLE9_9HYPH</name>
<proteinExistence type="predicted"/>
<dbReference type="PANTHER" id="PTHR36698">
    <property type="entry name" value="BLL5892 PROTEIN"/>
    <property type="match status" value="1"/>
</dbReference>
<evidence type="ECO:0000313" key="4">
    <source>
        <dbReference type="EMBL" id="SOE08592.1"/>
    </source>
</evidence>
<evidence type="ECO:0000313" key="5">
    <source>
        <dbReference type="Proteomes" id="UP000219465"/>
    </source>
</evidence>
<keyword evidence="2" id="KW-1133">Transmembrane helix</keyword>
<dbReference type="Pfam" id="PF02470">
    <property type="entry name" value="MlaD"/>
    <property type="match status" value="1"/>
</dbReference>
<protein>
    <submittedName>
        <fullName evidence="4">Phospholipid/cholesterol/gamma-HCH transport system substrate-binding protein</fullName>
    </submittedName>
</protein>